<keyword evidence="2" id="KW-1185">Reference proteome</keyword>
<gene>
    <name evidence="1" type="ORF">HaLaN_32683</name>
</gene>
<evidence type="ECO:0000313" key="1">
    <source>
        <dbReference type="EMBL" id="GFH33328.1"/>
    </source>
</evidence>
<name>A0A6A0AL50_HAELA</name>
<feature type="non-terminal residue" evidence="1">
    <location>
        <position position="29"/>
    </location>
</feature>
<dbReference type="AlphaFoldDB" id="A0A6A0AL50"/>
<protein>
    <submittedName>
        <fullName evidence="1">Uncharacterized protein</fullName>
    </submittedName>
</protein>
<dbReference type="EMBL" id="BLLF01008317">
    <property type="protein sequence ID" value="GFH33328.1"/>
    <property type="molecule type" value="Genomic_DNA"/>
</dbReference>
<dbReference type="Proteomes" id="UP000485058">
    <property type="component" value="Unassembled WGS sequence"/>
</dbReference>
<comment type="caution">
    <text evidence="1">The sequence shown here is derived from an EMBL/GenBank/DDBJ whole genome shotgun (WGS) entry which is preliminary data.</text>
</comment>
<organism evidence="1 2">
    <name type="scientific">Haematococcus lacustris</name>
    <name type="common">Green alga</name>
    <name type="synonym">Haematococcus pluvialis</name>
    <dbReference type="NCBI Taxonomy" id="44745"/>
    <lineage>
        <taxon>Eukaryota</taxon>
        <taxon>Viridiplantae</taxon>
        <taxon>Chlorophyta</taxon>
        <taxon>core chlorophytes</taxon>
        <taxon>Chlorophyceae</taxon>
        <taxon>CS clade</taxon>
        <taxon>Chlamydomonadales</taxon>
        <taxon>Haematococcaceae</taxon>
        <taxon>Haematococcus</taxon>
    </lineage>
</organism>
<reference evidence="1 2" key="1">
    <citation type="submission" date="2020-02" db="EMBL/GenBank/DDBJ databases">
        <title>Draft genome sequence of Haematococcus lacustris strain NIES-144.</title>
        <authorList>
            <person name="Morimoto D."/>
            <person name="Nakagawa S."/>
            <person name="Yoshida T."/>
            <person name="Sawayama S."/>
        </authorList>
    </citation>
    <scope>NUCLEOTIDE SEQUENCE [LARGE SCALE GENOMIC DNA]</scope>
    <source>
        <strain evidence="1 2">NIES-144</strain>
    </source>
</reference>
<proteinExistence type="predicted"/>
<accession>A0A6A0AL50</accession>
<feature type="non-terminal residue" evidence="1">
    <location>
        <position position="1"/>
    </location>
</feature>
<sequence length="29" mass="3247">MANLLSNAPRDLVELLRIHTVIRSVSSQL</sequence>
<evidence type="ECO:0000313" key="2">
    <source>
        <dbReference type="Proteomes" id="UP000485058"/>
    </source>
</evidence>